<keyword evidence="1" id="KW-1133">Transmembrane helix</keyword>
<evidence type="ECO:0000313" key="2">
    <source>
        <dbReference type="EMBL" id="JAH22939.1"/>
    </source>
</evidence>
<reference evidence="2" key="1">
    <citation type="submission" date="2014-11" db="EMBL/GenBank/DDBJ databases">
        <authorList>
            <person name="Amaro Gonzalez C."/>
        </authorList>
    </citation>
    <scope>NUCLEOTIDE SEQUENCE</scope>
</reference>
<keyword evidence="1" id="KW-0812">Transmembrane</keyword>
<protein>
    <submittedName>
        <fullName evidence="2">Uncharacterized protein</fullName>
    </submittedName>
</protein>
<organism evidence="2">
    <name type="scientific">Anguilla anguilla</name>
    <name type="common">European freshwater eel</name>
    <name type="synonym">Muraena anguilla</name>
    <dbReference type="NCBI Taxonomy" id="7936"/>
    <lineage>
        <taxon>Eukaryota</taxon>
        <taxon>Metazoa</taxon>
        <taxon>Chordata</taxon>
        <taxon>Craniata</taxon>
        <taxon>Vertebrata</taxon>
        <taxon>Euteleostomi</taxon>
        <taxon>Actinopterygii</taxon>
        <taxon>Neopterygii</taxon>
        <taxon>Teleostei</taxon>
        <taxon>Anguilliformes</taxon>
        <taxon>Anguillidae</taxon>
        <taxon>Anguilla</taxon>
    </lineage>
</organism>
<dbReference type="AlphaFoldDB" id="A0A0E9R1F6"/>
<name>A0A0E9R1F6_ANGAN</name>
<proteinExistence type="predicted"/>
<sequence>MSYGILLMNTLFLWTPFLSPVPVMLVLGVKAETDWISCCQMIFFQLGLLVWGLPQVQFSRHSRFLAAVHFSTSVIGVVSSCSSDSSLISSSMIVSLRT</sequence>
<keyword evidence="1" id="KW-0472">Membrane</keyword>
<dbReference type="EMBL" id="GBXM01085638">
    <property type="protein sequence ID" value="JAH22939.1"/>
    <property type="molecule type" value="Transcribed_RNA"/>
</dbReference>
<feature type="transmembrane region" description="Helical" evidence="1">
    <location>
        <begin position="35"/>
        <end position="53"/>
    </location>
</feature>
<accession>A0A0E9R1F6</accession>
<evidence type="ECO:0000256" key="1">
    <source>
        <dbReference type="SAM" id="Phobius"/>
    </source>
</evidence>
<feature type="transmembrane region" description="Helical" evidence="1">
    <location>
        <begin position="12"/>
        <end position="29"/>
    </location>
</feature>
<reference evidence="2" key="2">
    <citation type="journal article" date="2015" name="Fish Shellfish Immunol.">
        <title>Early steps in the European eel (Anguilla anguilla)-Vibrio vulnificus interaction in the gills: Role of the RtxA13 toxin.</title>
        <authorList>
            <person name="Callol A."/>
            <person name="Pajuelo D."/>
            <person name="Ebbesson L."/>
            <person name="Teles M."/>
            <person name="MacKenzie S."/>
            <person name="Amaro C."/>
        </authorList>
    </citation>
    <scope>NUCLEOTIDE SEQUENCE</scope>
</reference>